<dbReference type="Gene3D" id="2.20.200.10">
    <property type="entry name" value="Outer membrane efflux proteins (OEP)"/>
    <property type="match status" value="1"/>
</dbReference>
<dbReference type="InterPro" id="IPR003423">
    <property type="entry name" value="OMP_efflux"/>
</dbReference>
<dbReference type="InterPro" id="IPR010131">
    <property type="entry name" value="MdtP/NodT-like"/>
</dbReference>
<keyword evidence="3" id="KW-0175">Coiled coil</keyword>
<dbReference type="EMBL" id="AP022843">
    <property type="protein sequence ID" value="BCB07081.1"/>
    <property type="molecule type" value="Genomic_DNA"/>
</dbReference>
<dbReference type="Pfam" id="PF02321">
    <property type="entry name" value="OEP"/>
    <property type="match status" value="2"/>
</dbReference>
<keyword evidence="2" id="KW-0472">Membrane</keyword>
<keyword evidence="2" id="KW-0564">Palmitate</keyword>
<dbReference type="SUPFAM" id="SSF56954">
    <property type="entry name" value="Outer membrane efflux proteins (OEP)"/>
    <property type="match status" value="1"/>
</dbReference>
<gene>
    <name evidence="4" type="ORF">HHSLTHF2_09710</name>
</gene>
<keyword evidence="2" id="KW-0812">Transmembrane</keyword>
<accession>A0A6F8U1N6</accession>
<reference evidence="4 5" key="1">
    <citation type="submission" date="2020-03" db="EMBL/GenBank/DDBJ databases">
        <title>Complete Genome Sequence of Halomonas hydrothermalis Strain Slthf2, Halophilic Bacterium Isolated from Deep-Sea Hydrothermal-Vent Environments.</title>
        <authorList>
            <person name="Takeyama N."/>
            <person name="Huang M."/>
            <person name="Sato K."/>
            <person name="Galipon J."/>
            <person name="Arakawa K."/>
        </authorList>
    </citation>
    <scope>NUCLEOTIDE SEQUENCE [LARGE SCALE GENOMIC DNA]</scope>
    <source>
        <strain evidence="4 5">Slthf2</strain>
    </source>
</reference>
<evidence type="ECO:0000256" key="2">
    <source>
        <dbReference type="RuleBase" id="RU362097"/>
    </source>
</evidence>
<evidence type="ECO:0000313" key="4">
    <source>
        <dbReference type="EMBL" id="BCB07081.1"/>
    </source>
</evidence>
<evidence type="ECO:0000256" key="3">
    <source>
        <dbReference type="SAM" id="Coils"/>
    </source>
</evidence>
<keyword evidence="2" id="KW-1134">Transmembrane beta strand</keyword>
<keyword evidence="5" id="KW-1185">Reference proteome</keyword>
<organism evidence="4 5">
    <name type="scientific">Halomonas hydrothermalis</name>
    <dbReference type="NCBI Taxonomy" id="115561"/>
    <lineage>
        <taxon>Bacteria</taxon>
        <taxon>Pseudomonadati</taxon>
        <taxon>Pseudomonadota</taxon>
        <taxon>Gammaproteobacteria</taxon>
        <taxon>Oceanospirillales</taxon>
        <taxon>Halomonadaceae</taxon>
        <taxon>Halomonas</taxon>
    </lineage>
</organism>
<proteinExistence type="inferred from homology"/>
<dbReference type="Proteomes" id="UP000502259">
    <property type="component" value="Chromosome"/>
</dbReference>
<dbReference type="PANTHER" id="PTHR30203">
    <property type="entry name" value="OUTER MEMBRANE CATION EFFLUX PROTEIN"/>
    <property type="match status" value="1"/>
</dbReference>
<dbReference type="NCBIfam" id="TIGR01845">
    <property type="entry name" value="outer_NodT"/>
    <property type="match status" value="1"/>
</dbReference>
<keyword evidence="2" id="KW-0449">Lipoprotein</keyword>
<sequence>MANQMPNTFAPLPAVIRMKYRLAPKQQDKVACLAIMLLVLSLSGCTSLAPPHSVPAATLPDVYPDERMPTTAADADIAWRSYFTDTRLQALIEQALTTNYDLRSALLRVEQARAAYGIQHAELLPTLGVQAAGERSRTPSDLSPSGRTRIGNQFQAGVGFSSWELDFWGRIRSLNEAALEQYLATDEARRATEISLIAQVADSYFRLQELDARLDLARRTIDSRQESLRIFTRRVEVGATSPLELTQVEMLLQQAKALGAQLEQAHAQQANALALLVGSPIEQITSDGDKIADDTLPPLSPGLPSELMTRRPDIRAAEHLLRSTNANIGAARAAFFPRIALTGSLGTASADLNGLLGTDSQAWNFSPTLSLPIFDSGRRKANLTLAELRHEQAIVEYEQVIQQAFRDVADALAANHWLAEQVETANDMLAVQRERARLAMLRYENGAVPYLEVLDAQRDLLSAEQQRLAVRRQLLSARVALYTALGGGSATVTSTSALTPPHAE</sequence>
<evidence type="ECO:0000256" key="1">
    <source>
        <dbReference type="ARBA" id="ARBA00007613"/>
    </source>
</evidence>
<evidence type="ECO:0000313" key="5">
    <source>
        <dbReference type="Proteomes" id="UP000502259"/>
    </source>
</evidence>
<name>A0A6F8U1N6_9GAMM</name>
<protein>
    <submittedName>
        <fullName evidence="4">RND transporter</fullName>
    </submittedName>
</protein>
<comment type="similarity">
    <text evidence="1 2">Belongs to the outer membrane factor (OMF) (TC 1.B.17) family.</text>
</comment>
<dbReference type="GO" id="GO:0015562">
    <property type="term" value="F:efflux transmembrane transporter activity"/>
    <property type="evidence" value="ECO:0007669"/>
    <property type="project" value="InterPro"/>
</dbReference>
<dbReference type="PANTHER" id="PTHR30203:SF33">
    <property type="entry name" value="BLR4455 PROTEIN"/>
    <property type="match status" value="1"/>
</dbReference>
<dbReference type="AlphaFoldDB" id="A0A6F8U1N6"/>
<comment type="subcellular location">
    <subcellularLocation>
        <location evidence="2">Cell outer membrane</location>
        <topology evidence="2">Lipid-anchor</topology>
    </subcellularLocation>
</comment>
<dbReference type="Gene3D" id="1.20.1600.10">
    <property type="entry name" value="Outer membrane efflux proteins (OEP)"/>
    <property type="match status" value="1"/>
</dbReference>
<dbReference type="GO" id="GO:0009279">
    <property type="term" value="C:cell outer membrane"/>
    <property type="evidence" value="ECO:0007669"/>
    <property type="project" value="UniProtKB-SubCell"/>
</dbReference>
<feature type="coiled-coil region" evidence="3">
    <location>
        <begin position="207"/>
        <end position="268"/>
    </location>
</feature>